<sequence>MYQQLKSYFLSFAKCPLLLKNFFEDPSSKLWLYLHAQSASFHQAVLKLEGQTVSAIEAAKEINQLKDNLTQKQTNQFLPFTVRQLMVKSKNNGTDIDKEFVKRTATEFCKTSREYLEQ</sequence>
<comment type="caution">
    <text evidence="1">The sequence shown here is derived from an EMBL/GenBank/DDBJ whole genome shotgun (WGS) entry which is preliminary data.</text>
</comment>
<accession>A0AAN7S869</accession>
<dbReference type="AlphaFoldDB" id="A0AAN7S869"/>
<evidence type="ECO:0000313" key="2">
    <source>
        <dbReference type="Proteomes" id="UP001353858"/>
    </source>
</evidence>
<organism evidence="1 2">
    <name type="scientific">Aquatica leii</name>
    <dbReference type="NCBI Taxonomy" id="1421715"/>
    <lineage>
        <taxon>Eukaryota</taxon>
        <taxon>Metazoa</taxon>
        <taxon>Ecdysozoa</taxon>
        <taxon>Arthropoda</taxon>
        <taxon>Hexapoda</taxon>
        <taxon>Insecta</taxon>
        <taxon>Pterygota</taxon>
        <taxon>Neoptera</taxon>
        <taxon>Endopterygota</taxon>
        <taxon>Coleoptera</taxon>
        <taxon>Polyphaga</taxon>
        <taxon>Elateriformia</taxon>
        <taxon>Elateroidea</taxon>
        <taxon>Lampyridae</taxon>
        <taxon>Luciolinae</taxon>
        <taxon>Aquatica</taxon>
    </lineage>
</organism>
<keyword evidence="2" id="KW-1185">Reference proteome</keyword>
<evidence type="ECO:0000313" key="1">
    <source>
        <dbReference type="EMBL" id="KAK4877006.1"/>
    </source>
</evidence>
<dbReference type="Proteomes" id="UP001353858">
    <property type="component" value="Unassembled WGS sequence"/>
</dbReference>
<gene>
    <name evidence="1" type="ORF">RN001_009512</name>
</gene>
<reference evidence="2" key="1">
    <citation type="submission" date="2023-01" db="EMBL/GenBank/DDBJ databases">
        <title>Key to firefly adult light organ development and bioluminescence: homeobox transcription factors regulate luciferase expression and transportation to peroxisome.</title>
        <authorList>
            <person name="Fu X."/>
        </authorList>
    </citation>
    <scope>NUCLEOTIDE SEQUENCE [LARGE SCALE GENOMIC DNA]</scope>
</reference>
<proteinExistence type="predicted"/>
<name>A0AAN7S869_9COLE</name>
<dbReference type="EMBL" id="JARPUR010000004">
    <property type="protein sequence ID" value="KAK4877006.1"/>
    <property type="molecule type" value="Genomic_DNA"/>
</dbReference>
<protein>
    <submittedName>
        <fullName evidence="1">Uncharacterized protein</fullName>
    </submittedName>
</protein>